<comment type="caution">
    <text evidence="11">The sequence shown here is derived from an EMBL/GenBank/DDBJ whole genome shotgun (WGS) entry which is preliminary data.</text>
</comment>
<dbReference type="SUPFAM" id="SSF52540">
    <property type="entry name" value="P-loop containing nucleoside triphosphate hydrolases"/>
    <property type="match status" value="2"/>
</dbReference>
<dbReference type="Pfam" id="PF00005">
    <property type="entry name" value="ABC_tran"/>
    <property type="match status" value="2"/>
</dbReference>
<keyword evidence="1" id="KW-0813">Transport</keyword>
<evidence type="ECO:0000256" key="8">
    <source>
        <dbReference type="ARBA" id="ARBA00023136"/>
    </source>
</evidence>
<dbReference type="PANTHER" id="PTHR43790">
    <property type="entry name" value="CARBOHYDRATE TRANSPORT ATP-BINDING PROTEIN MG119-RELATED"/>
    <property type="match status" value="1"/>
</dbReference>
<keyword evidence="4" id="KW-0677">Repeat</keyword>
<dbReference type="PROSITE" id="PS50893">
    <property type="entry name" value="ABC_TRANSPORTER_2"/>
    <property type="match status" value="2"/>
</dbReference>
<evidence type="ECO:0000313" key="11">
    <source>
        <dbReference type="EMBL" id="MCC9644641.1"/>
    </source>
</evidence>
<dbReference type="RefSeq" id="WP_230276353.1">
    <property type="nucleotide sequence ID" value="NZ_JAJKFW010000058.1"/>
</dbReference>
<dbReference type="CDD" id="cd03216">
    <property type="entry name" value="ABC_Carb_Monos_I"/>
    <property type="match status" value="1"/>
</dbReference>
<dbReference type="Gene3D" id="3.40.50.300">
    <property type="entry name" value="P-loop containing nucleotide triphosphate hydrolases"/>
    <property type="match status" value="2"/>
</dbReference>
<gene>
    <name evidence="11" type="ORF">LOC71_20395</name>
</gene>
<feature type="domain" description="ABC transporter" evidence="10">
    <location>
        <begin position="7"/>
        <end position="243"/>
    </location>
</feature>
<evidence type="ECO:0000259" key="10">
    <source>
        <dbReference type="PROSITE" id="PS50893"/>
    </source>
</evidence>
<feature type="domain" description="ABC transporter" evidence="10">
    <location>
        <begin position="263"/>
        <end position="508"/>
    </location>
</feature>
<evidence type="ECO:0000256" key="6">
    <source>
        <dbReference type="ARBA" id="ARBA00022840"/>
    </source>
</evidence>
<keyword evidence="3" id="KW-0762">Sugar transport</keyword>
<evidence type="ECO:0000256" key="2">
    <source>
        <dbReference type="ARBA" id="ARBA00022475"/>
    </source>
</evidence>
<evidence type="ECO:0000256" key="1">
    <source>
        <dbReference type="ARBA" id="ARBA00022448"/>
    </source>
</evidence>
<dbReference type="InterPro" id="IPR027417">
    <property type="entry name" value="P-loop_NTPase"/>
</dbReference>
<dbReference type="InterPro" id="IPR050107">
    <property type="entry name" value="ABC_carbohydrate_import_ATPase"/>
</dbReference>
<keyword evidence="5" id="KW-0547">Nucleotide-binding</keyword>
<keyword evidence="8" id="KW-0472">Membrane</keyword>
<protein>
    <submittedName>
        <fullName evidence="11">Sugar ABC transporter ATP-binding protein</fullName>
    </submittedName>
</protein>
<dbReference type="GO" id="GO:0005524">
    <property type="term" value="F:ATP binding"/>
    <property type="evidence" value="ECO:0007669"/>
    <property type="project" value="UniProtKB-KW"/>
</dbReference>
<dbReference type="PROSITE" id="PS00211">
    <property type="entry name" value="ABC_TRANSPORTER_1"/>
    <property type="match status" value="1"/>
</dbReference>
<keyword evidence="12" id="KW-1185">Reference proteome</keyword>
<accession>A0ABS8NM31</accession>
<keyword evidence="2" id="KW-1003">Cell membrane</keyword>
<dbReference type="InterPro" id="IPR003593">
    <property type="entry name" value="AAA+_ATPase"/>
</dbReference>
<dbReference type="EMBL" id="JAJKFW010000058">
    <property type="protein sequence ID" value="MCC9644641.1"/>
    <property type="molecule type" value="Genomic_DNA"/>
</dbReference>
<proteinExistence type="predicted"/>
<evidence type="ECO:0000256" key="9">
    <source>
        <dbReference type="SAM" id="MobiDB-lite"/>
    </source>
</evidence>
<dbReference type="SMART" id="SM00382">
    <property type="entry name" value="AAA"/>
    <property type="match status" value="2"/>
</dbReference>
<dbReference type="InterPro" id="IPR017871">
    <property type="entry name" value="ABC_transporter-like_CS"/>
</dbReference>
<keyword evidence="6 11" id="KW-0067">ATP-binding</keyword>
<feature type="region of interest" description="Disordered" evidence="9">
    <location>
        <begin position="241"/>
        <end position="262"/>
    </location>
</feature>
<evidence type="ECO:0000256" key="3">
    <source>
        <dbReference type="ARBA" id="ARBA00022597"/>
    </source>
</evidence>
<organism evidence="11 12">
    <name type="scientific">Rhodopirellula halodulae</name>
    <dbReference type="NCBI Taxonomy" id="2894198"/>
    <lineage>
        <taxon>Bacteria</taxon>
        <taxon>Pseudomonadati</taxon>
        <taxon>Planctomycetota</taxon>
        <taxon>Planctomycetia</taxon>
        <taxon>Pirellulales</taxon>
        <taxon>Pirellulaceae</taxon>
        <taxon>Rhodopirellula</taxon>
    </lineage>
</organism>
<evidence type="ECO:0000256" key="4">
    <source>
        <dbReference type="ARBA" id="ARBA00022737"/>
    </source>
</evidence>
<name>A0ABS8NM31_9BACT</name>
<keyword evidence="7" id="KW-1278">Translocase</keyword>
<dbReference type="CDD" id="cd03215">
    <property type="entry name" value="ABC_Carb_Monos_II"/>
    <property type="match status" value="1"/>
</dbReference>
<sequence length="515" mass="56009">MSGATFLSVEGLTKCYGNVPVLRDVSIEFAAGQIHALLGANGAGKSTLCKIISGLTPASDGCMTLGDTSYQPASKQDAEAHGVQIVHQELNLIETLSVAENLRLTRLPHQWGVLRVAELHRDARTILDRFGLNDVDTKTLVGDLGVGKQQMLEIAAALARDARVLILDEPTAALSGTESEELFRHLRGLRDQGVANIYISHRLEEVQQLSDRISVLRDGRLVTTTPTIEVDREKMVAWMSSGAQEADEKKLGQSNDSPIFNSHRTEQTGLRVQNLSCGMVRDVSLNVRRGERLGIAGLVGAGRTEFLRAVFGADVAESGTVAIGDSPARRFRHPSEAVSAGFAMVTEDRKQNGLLLSQSILANTSLAALATKYSSRGWIDQTREKQDAMQIHRSLETRSQSLSQTVGTLSGGNQQKVAVAKWLTRGADVFLFDEPSRGIDVAARSKMYELFERLAEEGKTIVIVSSDLEELFETCDAIAVMSSGRLVQTFQRSEFDEEAILQASFGQRSKAEAAQ</sequence>
<evidence type="ECO:0000256" key="5">
    <source>
        <dbReference type="ARBA" id="ARBA00022741"/>
    </source>
</evidence>
<dbReference type="PANTHER" id="PTHR43790:SF3">
    <property type="entry name" value="D-ALLOSE IMPORT ATP-BINDING PROTEIN ALSA-RELATED"/>
    <property type="match status" value="1"/>
</dbReference>
<evidence type="ECO:0000313" key="12">
    <source>
        <dbReference type="Proteomes" id="UP001430306"/>
    </source>
</evidence>
<reference evidence="11" key="1">
    <citation type="submission" date="2021-11" db="EMBL/GenBank/DDBJ databases">
        <title>Genome sequence.</title>
        <authorList>
            <person name="Sun Q."/>
        </authorList>
    </citation>
    <scope>NUCLEOTIDE SEQUENCE</scope>
    <source>
        <strain evidence="11">JC740</strain>
    </source>
</reference>
<feature type="compositionally biased region" description="Polar residues" evidence="9">
    <location>
        <begin position="252"/>
        <end position="262"/>
    </location>
</feature>
<dbReference type="InterPro" id="IPR003439">
    <property type="entry name" value="ABC_transporter-like_ATP-bd"/>
</dbReference>
<evidence type="ECO:0000256" key="7">
    <source>
        <dbReference type="ARBA" id="ARBA00022967"/>
    </source>
</evidence>
<dbReference type="Proteomes" id="UP001430306">
    <property type="component" value="Unassembled WGS sequence"/>
</dbReference>